<gene>
    <name evidence="1" type="ORF">L914_19408</name>
</gene>
<protein>
    <submittedName>
        <fullName evidence="1">Uncharacterized protein</fullName>
    </submittedName>
</protein>
<sequence length="99" mass="11348">MASWICSCCHLRKTLVTKFQTDIDWRLHEITFPNVPRAPPSPIATEAAVQITTADFKRNMKKHVDDEVYRVKMCAVMSVSDLVPIPITQLLEEFTDIFP</sequence>
<dbReference type="Proteomes" id="UP000054532">
    <property type="component" value="Unassembled WGS sequence"/>
</dbReference>
<reference evidence="1" key="1">
    <citation type="submission" date="2013-11" db="EMBL/GenBank/DDBJ databases">
        <title>The Genome Sequence of Phytophthora parasitica IAC_01/95.</title>
        <authorList>
            <consortium name="The Broad Institute Genomics Platform"/>
            <person name="Russ C."/>
            <person name="Tyler B."/>
            <person name="Panabieres F."/>
            <person name="Shan W."/>
            <person name="Tripathy S."/>
            <person name="Grunwald N."/>
            <person name="Machado M."/>
            <person name="Johnson C.S."/>
            <person name="Arredondo F."/>
            <person name="Hong C."/>
            <person name="Coffey M."/>
            <person name="Young S.K."/>
            <person name="Zeng Q."/>
            <person name="Gargeya S."/>
            <person name="Fitzgerald M."/>
            <person name="Abouelleil A."/>
            <person name="Alvarado L."/>
            <person name="Chapman S.B."/>
            <person name="Gainer-Dewar J."/>
            <person name="Goldberg J."/>
            <person name="Griggs A."/>
            <person name="Gujja S."/>
            <person name="Hansen M."/>
            <person name="Howarth C."/>
            <person name="Imamovic A."/>
            <person name="Ireland A."/>
            <person name="Larimer J."/>
            <person name="McCowan C."/>
            <person name="Murphy C."/>
            <person name="Pearson M."/>
            <person name="Poon T.W."/>
            <person name="Priest M."/>
            <person name="Roberts A."/>
            <person name="Saif S."/>
            <person name="Shea T."/>
            <person name="Sykes S."/>
            <person name="Wortman J."/>
            <person name="Nusbaum C."/>
            <person name="Birren B."/>
        </authorList>
    </citation>
    <scope>NUCLEOTIDE SEQUENCE [LARGE SCALE GENOMIC DNA]</scope>
    <source>
        <strain evidence="1">IAC_01/95</strain>
    </source>
</reference>
<accession>W2MCY6</accession>
<dbReference type="EMBL" id="KI696078">
    <property type="protein sequence ID" value="ETM33349.1"/>
    <property type="molecule type" value="Genomic_DNA"/>
</dbReference>
<dbReference type="AlphaFoldDB" id="W2MCY6"/>
<evidence type="ECO:0000313" key="1">
    <source>
        <dbReference type="EMBL" id="ETM33349.1"/>
    </source>
</evidence>
<proteinExistence type="predicted"/>
<name>W2MCY6_PHYNI</name>
<organism evidence="1">
    <name type="scientific">Phytophthora nicotianae</name>
    <name type="common">Potato buckeye rot agent</name>
    <name type="synonym">Phytophthora parasitica</name>
    <dbReference type="NCBI Taxonomy" id="4792"/>
    <lineage>
        <taxon>Eukaryota</taxon>
        <taxon>Sar</taxon>
        <taxon>Stramenopiles</taxon>
        <taxon>Oomycota</taxon>
        <taxon>Peronosporomycetes</taxon>
        <taxon>Peronosporales</taxon>
        <taxon>Peronosporaceae</taxon>
        <taxon>Phytophthora</taxon>
    </lineage>
</organism>